<gene>
    <name evidence="8" type="ORF">DdX_07435</name>
</gene>
<dbReference type="SMART" id="SM00295">
    <property type="entry name" value="B41"/>
    <property type="match status" value="1"/>
</dbReference>
<evidence type="ECO:0000256" key="2">
    <source>
        <dbReference type="ARBA" id="ARBA00022025"/>
    </source>
</evidence>
<dbReference type="CDD" id="cd17098">
    <property type="entry name" value="FERM_F1_FARP1_like"/>
    <property type="match status" value="1"/>
</dbReference>
<feature type="region of interest" description="Disordered" evidence="6">
    <location>
        <begin position="1049"/>
        <end position="1165"/>
    </location>
</feature>
<evidence type="ECO:0000256" key="3">
    <source>
        <dbReference type="ARBA" id="ARBA00022658"/>
    </source>
</evidence>
<evidence type="ECO:0000256" key="6">
    <source>
        <dbReference type="SAM" id="MobiDB-lite"/>
    </source>
</evidence>
<accession>A0AAD4R8D4</accession>
<dbReference type="InterPro" id="IPR041788">
    <property type="entry name" value="FARP1/FARP2/FRMD7_FERM_C"/>
</dbReference>
<dbReference type="FunFam" id="1.20.80.10:FF:000005">
    <property type="entry name" value="FERM, RhoGEF and pleckstrin domain-containing protein 1"/>
    <property type="match status" value="1"/>
</dbReference>
<dbReference type="Gene3D" id="2.30.29.30">
    <property type="entry name" value="Pleckstrin-homology domain (PH domain)/Phosphotyrosine-binding domain (PTB)"/>
    <property type="match status" value="1"/>
</dbReference>
<dbReference type="AlphaFoldDB" id="A0AAD4R8D4"/>
<reference evidence="8" key="1">
    <citation type="submission" date="2022-01" db="EMBL/GenBank/DDBJ databases">
        <title>Genome Sequence Resource for Two Populations of Ditylenchus destructor, the Migratory Endoparasitic Phytonematode.</title>
        <authorList>
            <person name="Zhang H."/>
            <person name="Lin R."/>
            <person name="Xie B."/>
        </authorList>
    </citation>
    <scope>NUCLEOTIDE SEQUENCE</scope>
    <source>
        <strain evidence="8">BazhouSP</strain>
    </source>
</reference>
<dbReference type="GO" id="GO:0005085">
    <property type="term" value="F:guanyl-nucleotide exchange factor activity"/>
    <property type="evidence" value="ECO:0007669"/>
    <property type="project" value="UniProtKB-KW"/>
</dbReference>
<dbReference type="PANTHER" id="PTHR45858:SF5">
    <property type="entry name" value="MOESIN_EZRIN_RADIXIN HOMOLOG 1"/>
    <property type="match status" value="1"/>
</dbReference>
<feature type="compositionally biased region" description="Polar residues" evidence="6">
    <location>
        <begin position="1060"/>
        <end position="1072"/>
    </location>
</feature>
<feature type="compositionally biased region" description="Polar residues" evidence="6">
    <location>
        <begin position="764"/>
        <end position="787"/>
    </location>
</feature>
<dbReference type="Pfam" id="PF00373">
    <property type="entry name" value="FERM_M"/>
    <property type="match status" value="1"/>
</dbReference>
<evidence type="ECO:0000256" key="5">
    <source>
        <dbReference type="ARBA" id="ARBA00043944"/>
    </source>
</evidence>
<dbReference type="SUPFAM" id="SSF54236">
    <property type="entry name" value="Ubiquitin-like"/>
    <property type="match status" value="1"/>
</dbReference>
<feature type="compositionally biased region" description="Basic and acidic residues" evidence="6">
    <location>
        <begin position="1077"/>
        <end position="1121"/>
    </location>
</feature>
<dbReference type="InterPro" id="IPR051835">
    <property type="entry name" value="RAC1-GEF"/>
</dbReference>
<keyword evidence="4" id="KW-0677">Repeat</keyword>
<dbReference type="FunFam" id="3.10.20.90:FF:000040">
    <property type="entry name" value="FERM, RhoGEF and pleckstrin domain-containing protein"/>
    <property type="match status" value="1"/>
</dbReference>
<sequence>MSMQKAVVSEIPRGVGAPPPPGMDARKGKGKLMCIKVRMLDDSVAVFHLGHKAIGQSLFDEVCRHLNLLESDYFGLEFIDGYGNRCWLDQDKSILRQITSAQSDARFYFVVKFYPTDPTEMEEEYTRYLLSLQIRRDLSHGEFICGNENTAALLVSFIVQAECGDFSLEDYPDHTYLSVTNFVPNQTAAFQIKVMENHKKLIGMSPADADLALLETARRCDFYGIKLHAARDIEGTEISLSVAHMGIKVFHQLSCVSTFSWAKIRKLSFKRKRLMIKLHPENNMYYKETIEFMFDNRNDCKNFWKKCVEHHGFFRCFDVFEAKKDSKLLFSRGSSFRYHGRTQKQLVDYVREHRKRREPFQRPLRVSSRRAEAAVRRIQFAPHDGPPSINGYASNHEAPKYATVLRPQHNVSQSQEYMPSTSGQYPQVYYPSSIMGPYNGSGANNQGMPSRGQPRQARPHSAYVESSAASEPISRSNCHPLVVHNYCASTNMQQQQNHPHSHDKVIREHVPNSRSHLRDTAGENGGTKSDYSQQQDPMSVSMPDVLRSEELKVVCREYQLRGAGDRHMHHHAKSTSGDNFLENHELCDNTSEGSYKLGADYSSQSDVGPSSSTNARVYSTNFTTKRVGNVLVKRVVDQSESRQIAPHVSISGQQHARQRSDSNDAGDNADECSSTYSDYFRGSSVSAPVSTRTGYHHSYNRWSAAPARFYNAVPIPIDGPMAVAQVSLQEFAPSTSKQPENELQNAPSTARIIKPVLINTPETQITSSSSNAQCQTEKITKPSSVGSTRKPIVYGVKSTFDPTTQTGSGEPPSVAPKPSQVNNENVACSSTISVTAITSETVAPNKVSNPGLVIHRENIVITPEGIGVRKDPSGGKPKPKVPPKPKNIGIADSEVKKSTSDKMNLLEPLDSVLSESLKLSEVLGSDKSEELPKTEVRPPQPAMISVESEDRPDVKKVHLFGGQIPYTLTMRNVDAIGAEAQSTSCASVNHMRSASTRSAEFKKHRKSLDFVYRKRLPSQDSYSSQDHSISPTTPENVVNVAEYVIRKRSLSNDRQEMRNGRNSARRQTQTILCPQDTKPKESQKADEHTIEQYNKCTDENIRNEPVDAEHTVRAEVAKDLSDDLPEPPSALTTQREAESNVEPKTENSGNDSPPNADTNKTPEAILAEKILSGVLETDF</sequence>
<organism evidence="8 9">
    <name type="scientific">Ditylenchus destructor</name>
    <dbReference type="NCBI Taxonomy" id="166010"/>
    <lineage>
        <taxon>Eukaryota</taxon>
        <taxon>Metazoa</taxon>
        <taxon>Ecdysozoa</taxon>
        <taxon>Nematoda</taxon>
        <taxon>Chromadorea</taxon>
        <taxon>Rhabditida</taxon>
        <taxon>Tylenchina</taxon>
        <taxon>Tylenchomorpha</taxon>
        <taxon>Sphaerularioidea</taxon>
        <taxon>Anguinidae</taxon>
        <taxon>Anguininae</taxon>
        <taxon>Ditylenchus</taxon>
    </lineage>
</organism>
<feature type="region of interest" description="Disordered" evidence="6">
    <location>
        <begin position="436"/>
        <end position="474"/>
    </location>
</feature>
<feature type="compositionally biased region" description="Basic and acidic residues" evidence="6">
    <location>
        <begin position="512"/>
        <end position="521"/>
    </location>
</feature>
<dbReference type="PROSITE" id="PS50057">
    <property type="entry name" value="FERM_3"/>
    <property type="match status" value="1"/>
</dbReference>
<proteinExistence type="predicted"/>
<dbReference type="InterPro" id="IPR019747">
    <property type="entry name" value="FERM_CS"/>
</dbReference>
<dbReference type="SUPFAM" id="SSF50729">
    <property type="entry name" value="PH domain-like"/>
    <property type="match status" value="1"/>
</dbReference>
<dbReference type="InterPro" id="IPR000798">
    <property type="entry name" value="Ez/rad/moesin-like"/>
</dbReference>
<dbReference type="PRINTS" id="PR00661">
    <property type="entry name" value="ERMFAMILY"/>
</dbReference>
<dbReference type="InterPro" id="IPR019749">
    <property type="entry name" value="Band_41_domain"/>
</dbReference>
<feature type="region of interest" description="Disordered" evidence="6">
    <location>
        <begin position="764"/>
        <end position="822"/>
    </location>
</feature>
<dbReference type="FunFam" id="2.30.29.30:FF:000002">
    <property type="entry name" value="Band 4.1-like protein 5 isoform 1"/>
    <property type="match status" value="1"/>
</dbReference>
<feature type="region of interest" description="Disordered" evidence="6">
    <location>
        <begin position="1"/>
        <end position="22"/>
    </location>
</feature>
<dbReference type="InterPro" id="IPR000299">
    <property type="entry name" value="FERM_domain"/>
</dbReference>
<keyword evidence="3" id="KW-0344">Guanine-nucleotide releasing factor</keyword>
<dbReference type="Gene3D" id="3.10.20.90">
    <property type="entry name" value="Phosphatidylinositol 3-kinase Catalytic Subunit, Chain A, domain 1"/>
    <property type="match status" value="1"/>
</dbReference>
<dbReference type="EMBL" id="JAKKPZ010000010">
    <property type="protein sequence ID" value="KAI1716388.1"/>
    <property type="molecule type" value="Genomic_DNA"/>
</dbReference>
<evidence type="ECO:0000256" key="1">
    <source>
        <dbReference type="ARBA" id="ARBA00004536"/>
    </source>
</evidence>
<dbReference type="InterPro" id="IPR019748">
    <property type="entry name" value="FERM_central"/>
</dbReference>
<dbReference type="SUPFAM" id="SSF47031">
    <property type="entry name" value="Second domain of FERM"/>
    <property type="match status" value="1"/>
</dbReference>
<comment type="subcellular location">
    <subcellularLocation>
        <location evidence="1">Cell junction</location>
        <location evidence="1">Adherens junction</location>
    </subcellularLocation>
    <subcellularLocation>
        <location evidence="5">Cell projection</location>
        <location evidence="5">Rhabdomere</location>
    </subcellularLocation>
</comment>
<feature type="region of interest" description="Disordered" evidence="6">
    <location>
        <begin position="641"/>
        <end position="670"/>
    </location>
</feature>
<evidence type="ECO:0000259" key="7">
    <source>
        <dbReference type="PROSITE" id="PS50057"/>
    </source>
</evidence>
<feature type="region of interest" description="Disordered" evidence="6">
    <location>
        <begin position="512"/>
        <end position="540"/>
    </location>
</feature>
<dbReference type="Gene3D" id="1.20.80.10">
    <property type="match status" value="1"/>
</dbReference>
<dbReference type="GO" id="GO:0008092">
    <property type="term" value="F:cytoskeletal protein binding"/>
    <property type="evidence" value="ECO:0007669"/>
    <property type="project" value="InterPro"/>
</dbReference>
<dbReference type="SMART" id="SM01196">
    <property type="entry name" value="FERM_C"/>
    <property type="match status" value="1"/>
</dbReference>
<dbReference type="InterPro" id="IPR018979">
    <property type="entry name" value="FERM_N"/>
</dbReference>
<dbReference type="InterPro" id="IPR035963">
    <property type="entry name" value="FERM_2"/>
</dbReference>
<dbReference type="PRINTS" id="PR00935">
    <property type="entry name" value="BAND41"/>
</dbReference>
<dbReference type="Pfam" id="PF09379">
    <property type="entry name" value="FERM_N"/>
    <property type="match status" value="1"/>
</dbReference>
<dbReference type="Proteomes" id="UP001201812">
    <property type="component" value="Unassembled WGS sequence"/>
</dbReference>
<dbReference type="Pfam" id="PF09380">
    <property type="entry name" value="FERM_C"/>
    <property type="match status" value="1"/>
</dbReference>
<feature type="compositionally biased region" description="Polar residues" evidence="6">
    <location>
        <begin position="1146"/>
        <end position="1161"/>
    </location>
</feature>
<dbReference type="PROSITE" id="PS00660">
    <property type="entry name" value="FERM_1"/>
    <property type="match status" value="1"/>
</dbReference>
<feature type="compositionally biased region" description="Basic and acidic residues" evidence="6">
    <location>
        <begin position="1050"/>
        <end position="1059"/>
    </location>
</feature>
<evidence type="ECO:0000313" key="8">
    <source>
        <dbReference type="EMBL" id="KAI1716388.1"/>
    </source>
</evidence>
<feature type="domain" description="FERM" evidence="7">
    <location>
        <begin position="33"/>
        <end position="318"/>
    </location>
</feature>
<dbReference type="InterPro" id="IPR011993">
    <property type="entry name" value="PH-like_dom_sf"/>
</dbReference>
<dbReference type="PANTHER" id="PTHR45858">
    <property type="entry name" value="FERM DOMAIN CONTAINING PROTEIN"/>
    <property type="match status" value="1"/>
</dbReference>
<dbReference type="InterPro" id="IPR014847">
    <property type="entry name" value="FA"/>
</dbReference>
<feature type="compositionally biased region" description="Polar residues" evidence="6">
    <location>
        <begin position="526"/>
        <end position="538"/>
    </location>
</feature>
<dbReference type="InterPro" id="IPR018980">
    <property type="entry name" value="FERM_PH-like_C"/>
</dbReference>
<evidence type="ECO:0000313" key="9">
    <source>
        <dbReference type="Proteomes" id="UP001201812"/>
    </source>
</evidence>
<dbReference type="CDD" id="cd14473">
    <property type="entry name" value="FERM_B-lobe"/>
    <property type="match status" value="1"/>
</dbReference>
<protein>
    <recommendedName>
        <fullName evidence="2">Moesin/ezrin/radixin homolog 1</fullName>
    </recommendedName>
</protein>
<evidence type="ECO:0000256" key="4">
    <source>
        <dbReference type="ARBA" id="ARBA00022737"/>
    </source>
</evidence>
<name>A0AAD4R8D4_9BILA</name>
<feature type="compositionally biased region" description="Basic and acidic residues" evidence="6">
    <location>
        <begin position="1135"/>
        <end position="1145"/>
    </location>
</feature>
<dbReference type="CDD" id="cd13193">
    <property type="entry name" value="FERM_C_FARP1-like"/>
    <property type="match status" value="1"/>
</dbReference>
<dbReference type="InterPro" id="IPR014352">
    <property type="entry name" value="FERM/acyl-CoA-bd_prot_sf"/>
</dbReference>
<dbReference type="GO" id="GO:0005912">
    <property type="term" value="C:adherens junction"/>
    <property type="evidence" value="ECO:0007669"/>
    <property type="project" value="UniProtKB-SubCell"/>
</dbReference>
<keyword evidence="9" id="KW-1185">Reference proteome</keyword>
<comment type="caution">
    <text evidence="8">The sequence shown here is derived from an EMBL/GenBank/DDBJ whole genome shotgun (WGS) entry which is preliminary data.</text>
</comment>
<dbReference type="SMART" id="SM01195">
    <property type="entry name" value="FA"/>
    <property type="match status" value="1"/>
</dbReference>
<dbReference type="InterPro" id="IPR029071">
    <property type="entry name" value="Ubiquitin-like_domsf"/>
</dbReference>
<feature type="region of interest" description="Disordered" evidence="6">
    <location>
        <begin position="865"/>
        <end position="890"/>
    </location>
</feature>
<dbReference type="Pfam" id="PF08736">
    <property type="entry name" value="FA"/>
    <property type="match status" value="1"/>
</dbReference>